<dbReference type="RefSeq" id="XP_008302840.1">
    <property type="nucleotide sequence ID" value="XM_008304618.1"/>
</dbReference>
<keyword evidence="1" id="KW-0732">Signal</keyword>
<dbReference type="SMART" id="SM00409">
    <property type="entry name" value="IG"/>
    <property type="match status" value="2"/>
</dbReference>
<dbReference type="PROSITE" id="PS50835">
    <property type="entry name" value="IG_LIKE"/>
    <property type="match status" value="1"/>
</dbReference>
<organism evidence="5 6">
    <name type="scientific">Stegastes partitus</name>
    <name type="common">bicolor damselfish</name>
    <dbReference type="NCBI Taxonomy" id="144197"/>
    <lineage>
        <taxon>Eukaryota</taxon>
        <taxon>Metazoa</taxon>
        <taxon>Chordata</taxon>
        <taxon>Craniata</taxon>
        <taxon>Vertebrata</taxon>
        <taxon>Euteleostomi</taxon>
        <taxon>Actinopterygii</taxon>
        <taxon>Neopterygii</taxon>
        <taxon>Teleostei</taxon>
        <taxon>Neoteleostei</taxon>
        <taxon>Acanthomorphata</taxon>
        <taxon>Ovalentaria</taxon>
        <taxon>Pomacentridae</taxon>
        <taxon>Stegastes</taxon>
    </lineage>
</organism>
<evidence type="ECO:0000256" key="1">
    <source>
        <dbReference type="ARBA" id="ARBA00022729"/>
    </source>
</evidence>
<dbReference type="GO" id="GO:0007166">
    <property type="term" value="P:cell surface receptor signaling pathway"/>
    <property type="evidence" value="ECO:0007669"/>
    <property type="project" value="TreeGrafter"/>
</dbReference>
<dbReference type="GO" id="GO:0006955">
    <property type="term" value="P:immune response"/>
    <property type="evidence" value="ECO:0007669"/>
    <property type="project" value="TreeGrafter"/>
</dbReference>
<dbReference type="GO" id="GO:0004888">
    <property type="term" value="F:transmembrane signaling receptor activity"/>
    <property type="evidence" value="ECO:0007669"/>
    <property type="project" value="TreeGrafter"/>
</dbReference>
<keyword evidence="3" id="KW-0472">Membrane</keyword>
<proteinExistence type="predicted"/>
<dbReference type="InterPro" id="IPR003599">
    <property type="entry name" value="Ig_sub"/>
</dbReference>
<dbReference type="AlphaFoldDB" id="A0A9Y4NT36"/>
<dbReference type="InterPro" id="IPR013783">
    <property type="entry name" value="Ig-like_fold"/>
</dbReference>
<evidence type="ECO:0000256" key="3">
    <source>
        <dbReference type="SAM" id="Phobius"/>
    </source>
</evidence>
<dbReference type="InterPro" id="IPR036179">
    <property type="entry name" value="Ig-like_dom_sf"/>
</dbReference>
<protein>
    <submittedName>
        <fullName evidence="6">Uncharacterized protein LOC103374519</fullName>
    </submittedName>
</protein>
<dbReference type="InterPro" id="IPR007110">
    <property type="entry name" value="Ig-like_dom"/>
</dbReference>
<evidence type="ECO:0000313" key="6">
    <source>
        <dbReference type="RefSeq" id="XP_008302840.1"/>
    </source>
</evidence>
<gene>
    <name evidence="6" type="primary">LOC103374519</name>
</gene>
<accession>A0A9Y4NT36</accession>
<keyword evidence="3" id="KW-0812">Transmembrane</keyword>
<name>A0A9Y4NT36_9TELE</name>
<dbReference type="PANTHER" id="PTHR11481">
    <property type="entry name" value="IMMUNOGLOBULIN FC RECEPTOR"/>
    <property type="match status" value="1"/>
</dbReference>
<dbReference type="SMART" id="SM00408">
    <property type="entry name" value="IGc2"/>
    <property type="match status" value="2"/>
</dbReference>
<evidence type="ECO:0000313" key="5">
    <source>
        <dbReference type="Proteomes" id="UP000694891"/>
    </source>
</evidence>
<feature type="transmembrane region" description="Helical" evidence="3">
    <location>
        <begin position="198"/>
        <end position="224"/>
    </location>
</feature>
<dbReference type="InterPro" id="IPR050488">
    <property type="entry name" value="Ig_Fc_receptor"/>
</dbReference>
<dbReference type="PANTHER" id="PTHR11481:SF64">
    <property type="entry name" value="FC RECEPTOR-LIKE PROTEIN 4"/>
    <property type="match status" value="1"/>
</dbReference>
<sequence>MEVRAACFQLYAASLYIVPSRLQFFEYQSISFRCVGFDPSIKWRGVRNTNGFVPTCRNGTGKPTMDCIFNAFETDSGEYWCEGEEGERSSAVNITITAGSVILESPALPVAEGQTVVLVCRSKAALENQRVDFYKDGHHIGTGCFGKLVIPAVSKSDEGLYKCSISRAGESPESWLAVTNDTLREETNEEACLQSGSFFHVLLILRTVFTVLMVALLLLLVGLLHYGKLGGRHKDFTRR</sequence>
<evidence type="ECO:0000259" key="4">
    <source>
        <dbReference type="PROSITE" id="PS50835"/>
    </source>
</evidence>
<keyword evidence="2" id="KW-1015">Disulfide bond</keyword>
<dbReference type="GO" id="GO:0009897">
    <property type="term" value="C:external side of plasma membrane"/>
    <property type="evidence" value="ECO:0007669"/>
    <property type="project" value="TreeGrafter"/>
</dbReference>
<dbReference type="Proteomes" id="UP000694891">
    <property type="component" value="Unplaced"/>
</dbReference>
<dbReference type="Pfam" id="PF13895">
    <property type="entry name" value="Ig_2"/>
    <property type="match status" value="1"/>
</dbReference>
<keyword evidence="5" id="KW-1185">Reference proteome</keyword>
<feature type="domain" description="Ig-like" evidence="4">
    <location>
        <begin position="99"/>
        <end position="179"/>
    </location>
</feature>
<reference evidence="6" key="1">
    <citation type="submission" date="2025-08" db="UniProtKB">
        <authorList>
            <consortium name="RefSeq"/>
        </authorList>
    </citation>
    <scope>IDENTIFICATION</scope>
</reference>
<dbReference type="SUPFAM" id="SSF48726">
    <property type="entry name" value="Immunoglobulin"/>
    <property type="match status" value="1"/>
</dbReference>
<dbReference type="GeneID" id="103374519"/>
<dbReference type="Gene3D" id="2.60.40.10">
    <property type="entry name" value="Immunoglobulins"/>
    <property type="match status" value="2"/>
</dbReference>
<dbReference type="InterPro" id="IPR003598">
    <property type="entry name" value="Ig_sub2"/>
</dbReference>
<keyword evidence="3" id="KW-1133">Transmembrane helix</keyword>
<evidence type="ECO:0000256" key="2">
    <source>
        <dbReference type="ARBA" id="ARBA00023157"/>
    </source>
</evidence>